<dbReference type="InterPro" id="IPR001584">
    <property type="entry name" value="Integrase_cat-core"/>
</dbReference>
<sequence length="402" mass="45893">MSKSRVIVLSVVRQGLSKAEAARRFGVTWRWVHELVRRYEAGGLDALEPRSRRPRTNPNQVTEPLRERIIELRTSLTTAGWDAGPATIAAHLERAGITAPAISTIRRILLDAQLIVREPNKRPRAATIRFEAHQPNELWQSDFTHWHLADGTDAEILNWLDDHSRLLLSCTAHQPVTGAAVIEAFTATIAAHGTPAATLTDNGRVFTTRSTGTRNGFEQLLANLGIQQRNGRPYHPQTQGKIERFHQTLKRWLRQQPPAEDLHTLQTQLDRFRHHYNHDRPHRALERRTPQTAYNATLKATPDDNRDQHDWRIRHDRVDRFGKLTLRRAGHMHHLGIGIDHAHTPVLILTDDTTVTVSDHTTGEVLSTHTVDPTRTYWRNNDRSPGRWPELLPNTNDDAEHL</sequence>
<dbReference type="PANTHER" id="PTHR35004:SF7">
    <property type="entry name" value="INTEGRASE PROTEIN"/>
    <property type="match status" value="1"/>
</dbReference>
<reference evidence="3 4" key="1">
    <citation type="submission" date="2019-07" db="EMBL/GenBank/DDBJ databases">
        <title>Whole genome shotgun sequence of Agrococcus baldri NBRC 103055.</title>
        <authorList>
            <person name="Hosoyama A."/>
            <person name="Uohara A."/>
            <person name="Ohji S."/>
            <person name="Ichikawa N."/>
        </authorList>
    </citation>
    <scope>NUCLEOTIDE SEQUENCE [LARGE SCALE GENOMIC DNA]</scope>
    <source>
        <strain evidence="3 4">NBRC 103055</strain>
    </source>
</reference>
<dbReference type="GO" id="GO:0015074">
    <property type="term" value="P:DNA integration"/>
    <property type="evidence" value="ECO:0007669"/>
    <property type="project" value="InterPro"/>
</dbReference>
<dbReference type="SUPFAM" id="SSF46689">
    <property type="entry name" value="Homeodomain-like"/>
    <property type="match status" value="1"/>
</dbReference>
<evidence type="ECO:0000256" key="1">
    <source>
        <dbReference type="SAM" id="MobiDB-lite"/>
    </source>
</evidence>
<dbReference type="Proteomes" id="UP000321749">
    <property type="component" value="Unassembled WGS sequence"/>
</dbReference>
<protein>
    <recommendedName>
        <fullName evidence="2">Integrase catalytic domain-containing protein</fullName>
    </recommendedName>
</protein>
<dbReference type="InterPro" id="IPR009057">
    <property type="entry name" value="Homeodomain-like_sf"/>
</dbReference>
<dbReference type="Pfam" id="PF13565">
    <property type="entry name" value="HTH_32"/>
    <property type="match status" value="1"/>
</dbReference>
<dbReference type="AlphaFoldDB" id="A0AA87UR69"/>
<dbReference type="InterPro" id="IPR047656">
    <property type="entry name" value="IS481-like_transpos"/>
</dbReference>
<dbReference type="NCBIfam" id="NF033577">
    <property type="entry name" value="transpos_IS481"/>
    <property type="match status" value="1"/>
</dbReference>
<evidence type="ECO:0000313" key="4">
    <source>
        <dbReference type="Proteomes" id="UP000321749"/>
    </source>
</evidence>
<dbReference type="EMBL" id="BJUU01000004">
    <property type="protein sequence ID" value="GEK79726.1"/>
    <property type="molecule type" value="Genomic_DNA"/>
</dbReference>
<organism evidence="3 4">
    <name type="scientific">Agrococcus baldri</name>
    <dbReference type="NCBI Taxonomy" id="153730"/>
    <lineage>
        <taxon>Bacteria</taxon>
        <taxon>Bacillati</taxon>
        <taxon>Actinomycetota</taxon>
        <taxon>Actinomycetes</taxon>
        <taxon>Micrococcales</taxon>
        <taxon>Microbacteriaceae</taxon>
        <taxon>Agrococcus</taxon>
    </lineage>
</organism>
<keyword evidence="4" id="KW-1185">Reference proteome</keyword>
<dbReference type="SUPFAM" id="SSF53098">
    <property type="entry name" value="Ribonuclease H-like"/>
    <property type="match status" value="1"/>
</dbReference>
<dbReference type="InterPro" id="IPR036397">
    <property type="entry name" value="RNaseH_sf"/>
</dbReference>
<dbReference type="GO" id="GO:0003676">
    <property type="term" value="F:nucleic acid binding"/>
    <property type="evidence" value="ECO:0007669"/>
    <property type="project" value="InterPro"/>
</dbReference>
<gene>
    <name evidence="3" type="ORF">ABA31_10770</name>
</gene>
<dbReference type="Gene3D" id="3.30.420.10">
    <property type="entry name" value="Ribonuclease H-like superfamily/Ribonuclease H"/>
    <property type="match status" value="1"/>
</dbReference>
<dbReference type="PANTHER" id="PTHR35004">
    <property type="entry name" value="TRANSPOSASE RV3428C-RELATED"/>
    <property type="match status" value="1"/>
</dbReference>
<name>A0AA87UR69_9MICO</name>
<feature type="domain" description="Integrase catalytic" evidence="2">
    <location>
        <begin position="131"/>
        <end position="298"/>
    </location>
</feature>
<dbReference type="PROSITE" id="PS50994">
    <property type="entry name" value="INTEGRASE"/>
    <property type="match status" value="1"/>
</dbReference>
<feature type="region of interest" description="Disordered" evidence="1">
    <location>
        <begin position="377"/>
        <end position="402"/>
    </location>
</feature>
<accession>A0AA87UR69</accession>
<comment type="caution">
    <text evidence="3">The sequence shown here is derived from an EMBL/GenBank/DDBJ whole genome shotgun (WGS) entry which is preliminary data.</text>
</comment>
<proteinExistence type="predicted"/>
<dbReference type="InterPro" id="IPR012337">
    <property type="entry name" value="RNaseH-like_sf"/>
</dbReference>
<evidence type="ECO:0000259" key="2">
    <source>
        <dbReference type="PROSITE" id="PS50994"/>
    </source>
</evidence>
<dbReference type="Pfam" id="PF13683">
    <property type="entry name" value="rve_3"/>
    <property type="match status" value="1"/>
</dbReference>
<dbReference type="RefSeq" id="WP_146793370.1">
    <property type="nucleotide sequence ID" value="NZ_BJUU01000004.1"/>
</dbReference>
<evidence type="ECO:0000313" key="3">
    <source>
        <dbReference type="EMBL" id="GEK79726.1"/>
    </source>
</evidence>